<keyword evidence="3" id="KW-1185">Reference proteome</keyword>
<evidence type="ECO:0000313" key="2">
    <source>
        <dbReference type="EMBL" id="KAJ3141455.1"/>
    </source>
</evidence>
<dbReference type="InterPro" id="IPR022075">
    <property type="entry name" value="Symplekin_C"/>
</dbReference>
<dbReference type="AlphaFoldDB" id="A0AAD5XML6"/>
<dbReference type="InterPro" id="IPR021850">
    <property type="entry name" value="Symplekin/Pta1"/>
</dbReference>
<organism evidence="2 3">
    <name type="scientific">Physocladia obscura</name>
    <dbReference type="NCBI Taxonomy" id="109957"/>
    <lineage>
        <taxon>Eukaryota</taxon>
        <taxon>Fungi</taxon>
        <taxon>Fungi incertae sedis</taxon>
        <taxon>Chytridiomycota</taxon>
        <taxon>Chytridiomycota incertae sedis</taxon>
        <taxon>Chytridiomycetes</taxon>
        <taxon>Chytridiales</taxon>
        <taxon>Chytriomycetaceae</taxon>
        <taxon>Physocladia</taxon>
    </lineage>
</organism>
<evidence type="ECO:0000313" key="3">
    <source>
        <dbReference type="Proteomes" id="UP001211907"/>
    </source>
</evidence>
<gene>
    <name evidence="2" type="ORF">HK100_006465</name>
</gene>
<comment type="caution">
    <text evidence="2">The sequence shown here is derived from an EMBL/GenBank/DDBJ whole genome shotgun (WGS) entry which is preliminary data.</text>
</comment>
<dbReference type="PANTHER" id="PTHR15245:SF20">
    <property type="entry name" value="SYMPLEKIN"/>
    <property type="match status" value="1"/>
</dbReference>
<dbReference type="PANTHER" id="PTHR15245">
    <property type="entry name" value="SYMPLEKIN-RELATED"/>
    <property type="match status" value="1"/>
</dbReference>
<accession>A0AAD5XML6</accession>
<feature type="domain" description="Symplekin C-terminal" evidence="1">
    <location>
        <begin position="1"/>
        <end position="71"/>
    </location>
</feature>
<name>A0AAD5XML6_9FUNG</name>
<reference evidence="2" key="1">
    <citation type="submission" date="2020-05" db="EMBL/GenBank/DDBJ databases">
        <title>Phylogenomic resolution of chytrid fungi.</title>
        <authorList>
            <person name="Stajich J.E."/>
            <person name="Amses K."/>
            <person name="Simmons R."/>
            <person name="Seto K."/>
            <person name="Myers J."/>
            <person name="Bonds A."/>
            <person name="Quandt C.A."/>
            <person name="Barry K."/>
            <person name="Liu P."/>
            <person name="Grigoriev I."/>
            <person name="Longcore J.E."/>
            <person name="James T.Y."/>
        </authorList>
    </citation>
    <scope>NUCLEOTIDE SEQUENCE</scope>
    <source>
        <strain evidence="2">JEL0513</strain>
    </source>
</reference>
<dbReference type="Proteomes" id="UP001211907">
    <property type="component" value="Unassembled WGS sequence"/>
</dbReference>
<dbReference type="GO" id="GO:0005847">
    <property type="term" value="C:mRNA cleavage and polyadenylation specificity factor complex"/>
    <property type="evidence" value="ECO:0007669"/>
    <property type="project" value="TreeGrafter"/>
</dbReference>
<protein>
    <recommendedName>
        <fullName evidence="1">Symplekin C-terminal domain-containing protein</fullName>
    </recommendedName>
</protein>
<dbReference type="Pfam" id="PF12295">
    <property type="entry name" value="Symplekin_C"/>
    <property type="match status" value="1"/>
</dbReference>
<dbReference type="EMBL" id="JADGJH010000030">
    <property type="protein sequence ID" value="KAJ3141455.1"/>
    <property type="molecule type" value="Genomic_DNA"/>
</dbReference>
<sequence length="117" mass="13436">MRTVLESIKLYPGLAGFINGILTRLISKRVWINPNLWKGFVICCKVVITAPTSFSVIITLPKPQLEDILTKEPGLKPKLFEYVLGLPTAMRSRAKNLLSLFQEQQQQMQQQFIEQQY</sequence>
<proteinExistence type="predicted"/>
<evidence type="ECO:0000259" key="1">
    <source>
        <dbReference type="Pfam" id="PF12295"/>
    </source>
</evidence>